<dbReference type="NCBIfam" id="TIGR02777">
    <property type="entry name" value="LigD_PE_dom"/>
    <property type="match status" value="1"/>
</dbReference>
<reference evidence="3 6" key="1">
    <citation type="submission" date="2016-10" db="EMBL/GenBank/DDBJ databases">
        <title>Methanohalophilus halophilus.</title>
        <authorList>
            <person name="L'haridon S."/>
        </authorList>
    </citation>
    <scope>NUCLEOTIDE SEQUENCE [LARGE SCALE GENOMIC DNA]</scope>
    <source>
        <strain evidence="3 6">Z-7982</strain>
    </source>
</reference>
<dbReference type="Pfam" id="PF13298">
    <property type="entry name" value="LigD_N"/>
    <property type="match status" value="1"/>
</dbReference>
<dbReference type="STRING" id="2177.BHR79_09895"/>
<dbReference type="AlphaFoldDB" id="A0A1L3Q4F3"/>
<keyword evidence="6" id="KW-1185">Reference proteome</keyword>
<dbReference type="EMBL" id="RJJG01000004">
    <property type="protein sequence ID" value="RNI08902.1"/>
    <property type="molecule type" value="Genomic_DNA"/>
</dbReference>
<protein>
    <submittedName>
        <fullName evidence="3 5">3'-phosphoesterase</fullName>
    </submittedName>
</protein>
<dbReference type="EMBL" id="CP017921">
    <property type="protein sequence ID" value="APH39759.1"/>
    <property type="molecule type" value="Genomic_DNA"/>
</dbReference>
<evidence type="ECO:0000256" key="1">
    <source>
        <dbReference type="SAM" id="MobiDB-lite"/>
    </source>
</evidence>
<feature type="region of interest" description="Disordered" evidence="1">
    <location>
        <begin position="1"/>
        <end position="27"/>
    </location>
</feature>
<evidence type="ECO:0000259" key="2">
    <source>
        <dbReference type="Pfam" id="PF13298"/>
    </source>
</evidence>
<dbReference type="InterPro" id="IPR014144">
    <property type="entry name" value="LigD_PE_domain"/>
</dbReference>
<dbReference type="Proteomes" id="UP000198669">
    <property type="component" value="Unassembled WGS sequence"/>
</dbReference>
<evidence type="ECO:0000313" key="5">
    <source>
        <dbReference type="EMBL" id="SDW39180.1"/>
    </source>
</evidence>
<accession>A0A1L3Q4F3</accession>
<dbReference type="PANTHER" id="PTHR39465:SF1">
    <property type="entry name" value="DNA LIGASE D 3'-PHOSPHOESTERASE DOMAIN-CONTAINING PROTEIN"/>
    <property type="match status" value="1"/>
</dbReference>
<evidence type="ECO:0000313" key="8">
    <source>
        <dbReference type="Proteomes" id="UP000267921"/>
    </source>
</evidence>
<evidence type="ECO:0000313" key="3">
    <source>
        <dbReference type="EMBL" id="APH39759.1"/>
    </source>
</evidence>
<gene>
    <name evidence="3" type="ORF">BHR79_09895</name>
    <name evidence="4" type="ORF">EFE40_05365</name>
    <name evidence="5" type="ORF">SAMN04515625_0899</name>
</gene>
<name>A0A1L3Q4F3_9EURY</name>
<dbReference type="OrthoDB" id="8456at2157"/>
<evidence type="ECO:0000313" key="7">
    <source>
        <dbReference type="Proteomes" id="UP000198669"/>
    </source>
</evidence>
<dbReference type="Proteomes" id="UP000267921">
    <property type="component" value="Unassembled WGS sequence"/>
</dbReference>
<evidence type="ECO:0000313" key="6">
    <source>
        <dbReference type="Proteomes" id="UP000186879"/>
    </source>
</evidence>
<dbReference type="GO" id="GO:0016874">
    <property type="term" value="F:ligase activity"/>
    <property type="evidence" value="ECO:0007669"/>
    <property type="project" value="UniProtKB-KW"/>
</dbReference>
<dbReference type="RefSeq" id="WP_072562174.1">
    <property type="nucleotide sequence ID" value="NZ_CP017921.1"/>
</dbReference>
<dbReference type="KEGG" id="mhaz:BHR79_09895"/>
<dbReference type="EMBL" id="FNMU01000002">
    <property type="protein sequence ID" value="SDW39180.1"/>
    <property type="molecule type" value="Genomic_DNA"/>
</dbReference>
<feature type="domain" description="DNA ligase D 3'-phosphoesterase" evidence="2">
    <location>
        <begin position="33"/>
        <end position="133"/>
    </location>
</feature>
<dbReference type="Proteomes" id="UP000186879">
    <property type="component" value="Chromosome"/>
</dbReference>
<keyword evidence="5" id="KW-0436">Ligase</keyword>
<organism evidence="3 6">
    <name type="scientific">Methanohalophilus halophilus</name>
    <dbReference type="NCBI Taxonomy" id="2177"/>
    <lineage>
        <taxon>Archaea</taxon>
        <taxon>Methanobacteriati</taxon>
        <taxon>Methanobacteriota</taxon>
        <taxon>Stenosarchaea group</taxon>
        <taxon>Methanomicrobia</taxon>
        <taxon>Methanosarcinales</taxon>
        <taxon>Methanosarcinaceae</taxon>
        <taxon>Methanohalophilus</taxon>
    </lineage>
</organism>
<dbReference type="PANTHER" id="PTHR39465">
    <property type="entry name" value="DNA LIGASE D, 3'-PHOSPHOESTERASE DOMAIN"/>
    <property type="match status" value="1"/>
</dbReference>
<sequence length="152" mass="17631">MLEEYRKKRDFDKTSEPEAKETSRSEEPIFVIQKHDASNLHYDLRLEIDGVLKSWAVPKQPPKKAGIKRLAIQTEDHPMEYADFEGEIPEGQYGAGKVEIWDKGNYEAIKIEDKEIIVTLKGKQLTGDYVLVKTKYGKNNKGWLFFKKKVEN</sequence>
<evidence type="ECO:0000313" key="4">
    <source>
        <dbReference type="EMBL" id="RNI08902.1"/>
    </source>
</evidence>
<reference evidence="4 8" key="3">
    <citation type="submission" date="2018-10" db="EMBL/GenBank/DDBJ databases">
        <title>Cultivation of a novel Methanohalophilus strain from Kebrit Deep of the Red Sea and a genomic comparison of members of the genus Methanohalophilus.</title>
        <authorList>
            <person name="Guan Y."/>
            <person name="Ngugi D.K."/>
            <person name="Stingl U."/>
        </authorList>
    </citation>
    <scope>NUCLEOTIDE SEQUENCE [LARGE SCALE GENOMIC DNA]</scope>
    <source>
        <strain evidence="4 8">DSM 3094</strain>
    </source>
</reference>
<proteinExistence type="predicted"/>
<reference evidence="5 7" key="2">
    <citation type="submission" date="2016-10" db="EMBL/GenBank/DDBJ databases">
        <authorList>
            <person name="de Groot N.N."/>
        </authorList>
    </citation>
    <scope>NUCLEOTIDE SEQUENCE [LARGE SCALE GENOMIC DNA]</scope>
    <source>
        <strain evidence="5 7">Z-7982</strain>
    </source>
</reference>
<dbReference type="GeneID" id="30584085"/>